<feature type="non-terminal residue" evidence="1">
    <location>
        <position position="80"/>
    </location>
</feature>
<reference evidence="2" key="1">
    <citation type="submission" date="2022-10" db="EMBL/GenBank/DDBJ databases">
        <title>Genome assembly of Pristionchus species.</title>
        <authorList>
            <person name="Yoshida K."/>
            <person name="Sommer R.J."/>
        </authorList>
    </citation>
    <scope>NUCLEOTIDE SEQUENCE [LARGE SCALE GENOMIC DNA]</scope>
    <source>
        <strain evidence="2">RS5460</strain>
    </source>
</reference>
<dbReference type="EMBL" id="BTRK01000005">
    <property type="protein sequence ID" value="GMR51579.1"/>
    <property type="molecule type" value="Genomic_DNA"/>
</dbReference>
<sequence length="80" mass="9104">HFLRVFPNVIILDRSLKEENQTLVLGSALVVNCEGIDCINRALIYVCWQPSSELRNVTCYTHLEGSRNNATCIGHYCYES</sequence>
<evidence type="ECO:0000313" key="2">
    <source>
        <dbReference type="Proteomes" id="UP001328107"/>
    </source>
</evidence>
<feature type="non-terminal residue" evidence="1">
    <location>
        <position position="1"/>
    </location>
</feature>
<organism evidence="1 2">
    <name type="scientific">Pristionchus mayeri</name>
    <dbReference type="NCBI Taxonomy" id="1317129"/>
    <lineage>
        <taxon>Eukaryota</taxon>
        <taxon>Metazoa</taxon>
        <taxon>Ecdysozoa</taxon>
        <taxon>Nematoda</taxon>
        <taxon>Chromadorea</taxon>
        <taxon>Rhabditida</taxon>
        <taxon>Rhabditina</taxon>
        <taxon>Diplogasteromorpha</taxon>
        <taxon>Diplogasteroidea</taxon>
        <taxon>Neodiplogasteridae</taxon>
        <taxon>Pristionchus</taxon>
    </lineage>
</organism>
<proteinExistence type="predicted"/>
<keyword evidence="2" id="KW-1185">Reference proteome</keyword>
<accession>A0AAN5CWU9</accession>
<evidence type="ECO:0000313" key="1">
    <source>
        <dbReference type="EMBL" id="GMR51579.1"/>
    </source>
</evidence>
<dbReference type="AlphaFoldDB" id="A0AAN5CWU9"/>
<protein>
    <submittedName>
        <fullName evidence="1">Uncharacterized protein</fullName>
    </submittedName>
</protein>
<comment type="caution">
    <text evidence="1">The sequence shown here is derived from an EMBL/GenBank/DDBJ whole genome shotgun (WGS) entry which is preliminary data.</text>
</comment>
<gene>
    <name evidence="1" type="ORF">PMAYCL1PPCAC_21774</name>
</gene>
<dbReference type="Proteomes" id="UP001328107">
    <property type="component" value="Unassembled WGS sequence"/>
</dbReference>
<name>A0AAN5CWU9_9BILA</name>